<keyword evidence="1" id="KW-1133">Transmembrane helix</keyword>
<evidence type="ECO:0000313" key="3">
    <source>
        <dbReference type="Proteomes" id="UP000243784"/>
    </source>
</evidence>
<dbReference type="STRING" id="535712.A4Z71_01160"/>
<proteinExistence type="predicted"/>
<accession>A0A1D9DXV9</accession>
<evidence type="ECO:0000256" key="1">
    <source>
        <dbReference type="SAM" id="Phobius"/>
    </source>
</evidence>
<protein>
    <recommendedName>
        <fullName evidence="4">DUF554 domain-containing protein</fullName>
    </recommendedName>
</protein>
<dbReference type="PANTHER" id="PTHR36111">
    <property type="entry name" value="INNER MEMBRANE PROTEIN-RELATED"/>
    <property type="match status" value="1"/>
</dbReference>
<dbReference type="PANTHER" id="PTHR36111:SF2">
    <property type="entry name" value="INNER MEMBRANE PROTEIN"/>
    <property type="match status" value="1"/>
</dbReference>
<feature type="transmembrane region" description="Helical" evidence="1">
    <location>
        <begin position="66"/>
        <end position="86"/>
    </location>
</feature>
<feature type="transmembrane region" description="Helical" evidence="1">
    <location>
        <begin position="227"/>
        <end position="248"/>
    </location>
</feature>
<feature type="transmembrane region" description="Helical" evidence="1">
    <location>
        <begin position="35"/>
        <end position="54"/>
    </location>
</feature>
<evidence type="ECO:0000313" key="2">
    <source>
        <dbReference type="EMBL" id="AOY55648.1"/>
    </source>
</evidence>
<keyword evidence="1" id="KW-0472">Membrane</keyword>
<reference evidence="2 3" key="1">
    <citation type="journal article" date="2016" name="Biochim. Biophys. Acta">
        <title>Photochemical characterization of actinorhodopsin and its functional existence in the natural host.</title>
        <authorList>
            <person name="Nakamura S."/>
            <person name="Kikukawa T."/>
            <person name="Tamogami J."/>
            <person name="Kamiya M."/>
            <person name="Aizawa T."/>
            <person name="Hahn M.W."/>
            <person name="Ihara K."/>
            <person name="Kamo N."/>
            <person name="Demura M."/>
        </authorList>
    </citation>
    <scope>NUCLEOTIDE SEQUENCE [LARGE SCALE GENOMIC DNA]</scope>
    <source>
        <strain evidence="2 3">MWH-Dar1</strain>
    </source>
</reference>
<evidence type="ECO:0008006" key="4">
    <source>
        <dbReference type="Google" id="ProtNLM"/>
    </source>
</evidence>
<keyword evidence="1" id="KW-0812">Transmembrane</keyword>
<keyword evidence="3" id="KW-1185">Reference proteome</keyword>
<name>A0A1D9DXV9_9MICO</name>
<dbReference type="RefSeq" id="WP_070954161.1">
    <property type="nucleotide sequence ID" value="NZ_CP015208.1"/>
</dbReference>
<feature type="transmembrane region" description="Helical" evidence="1">
    <location>
        <begin position="199"/>
        <end position="220"/>
    </location>
</feature>
<dbReference type="KEGG" id="rpla:A4Z71_01160"/>
<feature type="transmembrane region" description="Helical" evidence="1">
    <location>
        <begin position="6"/>
        <end position="23"/>
    </location>
</feature>
<dbReference type="EMBL" id="CP015208">
    <property type="protein sequence ID" value="AOY55648.1"/>
    <property type="molecule type" value="Genomic_DNA"/>
</dbReference>
<dbReference type="Proteomes" id="UP000243784">
    <property type="component" value="Chromosome"/>
</dbReference>
<feature type="transmembrane region" description="Helical" evidence="1">
    <location>
        <begin position="116"/>
        <end position="138"/>
    </location>
</feature>
<sequence>MVGTGTIINVLTIVIGAGLGVLLGSRFPEKTNRTVTDALGLITLVIGGLNLMSLNDKAFQQAVTPAGTLLVVIFAILFGGVAGSLLKIESRLETFGGWLQAKLSRKTNSSESRQRFINGFVDASLLFAIGPMAILGAMSDGMGQGANTLIVKAILDGFAAIAFASTLGWGVAFSAITVAIWEGGLTALAFFAKTGVPEALVSSITATGGILMLGIGLRLLKIRQVSVADLLPALIFAPVLTWLVGSFIL</sequence>
<gene>
    <name evidence="2" type="ORF">A4Z71_01160</name>
</gene>
<dbReference type="Pfam" id="PF04474">
    <property type="entry name" value="DUF554"/>
    <property type="match status" value="1"/>
</dbReference>
<organism evidence="2 3">
    <name type="scientific">Candidatus Rhodoluna planktonica</name>
    <dbReference type="NCBI Taxonomy" id="535712"/>
    <lineage>
        <taxon>Bacteria</taxon>
        <taxon>Bacillati</taxon>
        <taxon>Actinomycetota</taxon>
        <taxon>Actinomycetes</taxon>
        <taxon>Micrococcales</taxon>
        <taxon>Microbacteriaceae</taxon>
        <taxon>Luna cluster</taxon>
        <taxon>Luna-1 subcluster</taxon>
        <taxon>Rhodoluna</taxon>
    </lineage>
</organism>
<dbReference type="AlphaFoldDB" id="A0A1D9DXV9"/>
<dbReference type="InterPro" id="IPR007563">
    <property type="entry name" value="DUF554"/>
</dbReference>
<dbReference type="OrthoDB" id="9797976at2"/>